<sequence length="111" mass="12458">MNKSPEDFHATSVVAQSKKDRVHVLGRELCLKNKLVSKTLIILQLNINGISTNEARIKLDQVLNLAETHGIKIIALQETKLKISTSLKISPGYQRYQKRETTKHPLSVPST</sequence>
<dbReference type="EMBL" id="BMAW01081561">
    <property type="protein sequence ID" value="GFU25091.1"/>
    <property type="molecule type" value="Genomic_DNA"/>
</dbReference>
<dbReference type="AlphaFoldDB" id="A0A8X6UKZ5"/>
<comment type="caution">
    <text evidence="1">The sequence shown here is derived from an EMBL/GenBank/DDBJ whole genome shotgun (WGS) entry which is preliminary data.</text>
</comment>
<reference evidence="1" key="1">
    <citation type="submission" date="2020-08" db="EMBL/GenBank/DDBJ databases">
        <title>Multicomponent nature underlies the extraordinary mechanical properties of spider dragline silk.</title>
        <authorList>
            <person name="Kono N."/>
            <person name="Nakamura H."/>
            <person name="Mori M."/>
            <person name="Yoshida Y."/>
            <person name="Ohtoshi R."/>
            <person name="Malay A.D."/>
            <person name="Moran D.A.P."/>
            <person name="Tomita M."/>
            <person name="Numata K."/>
            <person name="Arakawa K."/>
        </authorList>
    </citation>
    <scope>NUCLEOTIDE SEQUENCE</scope>
</reference>
<dbReference type="InterPro" id="IPR036691">
    <property type="entry name" value="Endo/exonu/phosph_ase_sf"/>
</dbReference>
<organism evidence="1 2">
    <name type="scientific">Nephila pilipes</name>
    <name type="common">Giant wood spider</name>
    <name type="synonym">Nephila maculata</name>
    <dbReference type="NCBI Taxonomy" id="299642"/>
    <lineage>
        <taxon>Eukaryota</taxon>
        <taxon>Metazoa</taxon>
        <taxon>Ecdysozoa</taxon>
        <taxon>Arthropoda</taxon>
        <taxon>Chelicerata</taxon>
        <taxon>Arachnida</taxon>
        <taxon>Araneae</taxon>
        <taxon>Araneomorphae</taxon>
        <taxon>Entelegynae</taxon>
        <taxon>Araneoidea</taxon>
        <taxon>Nephilidae</taxon>
        <taxon>Nephila</taxon>
    </lineage>
</organism>
<evidence type="ECO:0000313" key="1">
    <source>
        <dbReference type="EMBL" id="GFU25091.1"/>
    </source>
</evidence>
<protein>
    <submittedName>
        <fullName evidence="1">Uncharacterized protein</fullName>
    </submittedName>
</protein>
<keyword evidence="2" id="KW-1185">Reference proteome</keyword>
<dbReference type="SUPFAM" id="SSF56219">
    <property type="entry name" value="DNase I-like"/>
    <property type="match status" value="1"/>
</dbReference>
<name>A0A8X6UKZ5_NEPPI</name>
<evidence type="ECO:0000313" key="2">
    <source>
        <dbReference type="Proteomes" id="UP000887013"/>
    </source>
</evidence>
<dbReference type="OrthoDB" id="6430237at2759"/>
<accession>A0A8X6UKZ5</accession>
<dbReference type="Gene3D" id="3.60.10.10">
    <property type="entry name" value="Endonuclease/exonuclease/phosphatase"/>
    <property type="match status" value="1"/>
</dbReference>
<proteinExistence type="predicted"/>
<gene>
    <name evidence="1" type="primary">AVEN_228151_1</name>
    <name evidence="1" type="ORF">NPIL_393811</name>
</gene>
<dbReference type="Proteomes" id="UP000887013">
    <property type="component" value="Unassembled WGS sequence"/>
</dbReference>